<evidence type="ECO:0000313" key="1">
    <source>
        <dbReference type="EMBL" id="TDG13965.1"/>
    </source>
</evidence>
<evidence type="ECO:0000313" key="2">
    <source>
        <dbReference type="Proteomes" id="UP000295554"/>
    </source>
</evidence>
<gene>
    <name evidence="1" type="ORF">E2F43_10750</name>
</gene>
<keyword evidence="2" id="KW-1185">Reference proteome</keyword>
<proteinExistence type="predicted"/>
<comment type="caution">
    <text evidence="1">The sequence shown here is derived from an EMBL/GenBank/DDBJ whole genome shotgun (WGS) entry which is preliminary data.</text>
</comment>
<dbReference type="EMBL" id="SMSE01000002">
    <property type="protein sequence ID" value="TDG13965.1"/>
    <property type="molecule type" value="Genomic_DNA"/>
</dbReference>
<protein>
    <submittedName>
        <fullName evidence="1">Uncharacterized protein</fullName>
    </submittedName>
</protein>
<sequence>MATPNTTKTPMELVDAVENLELKISLLKTLHSLEAEVESEDDRESVNYIQGSYIRECHADATAALNDLMDYLRATGALNTPPEVLAQLENLGNA</sequence>
<dbReference type="RefSeq" id="WP_133212461.1">
    <property type="nucleotide sequence ID" value="NZ_SMSE01000002.1"/>
</dbReference>
<reference evidence="1 2" key="1">
    <citation type="submission" date="2019-03" db="EMBL/GenBank/DDBJ databases">
        <title>Seongchinamella monodicae gen. nov., sp. nov., a novel member of the Gammaproteobacteria isolated from a tidal mudflat of beach.</title>
        <authorList>
            <person name="Yang H.G."/>
            <person name="Kang J.W."/>
            <person name="Lee S.D."/>
        </authorList>
    </citation>
    <scope>NUCLEOTIDE SEQUENCE [LARGE SCALE GENOMIC DNA]</scope>
    <source>
        <strain evidence="1 2">GH4-78</strain>
    </source>
</reference>
<dbReference type="AlphaFoldDB" id="A0A4R5LSQ9"/>
<dbReference type="Proteomes" id="UP000295554">
    <property type="component" value="Unassembled WGS sequence"/>
</dbReference>
<name>A0A4R5LSQ9_9GAMM</name>
<organism evidence="1 2">
    <name type="scientific">Seongchinamella unica</name>
    <dbReference type="NCBI Taxonomy" id="2547392"/>
    <lineage>
        <taxon>Bacteria</taxon>
        <taxon>Pseudomonadati</taxon>
        <taxon>Pseudomonadota</taxon>
        <taxon>Gammaproteobacteria</taxon>
        <taxon>Cellvibrionales</taxon>
        <taxon>Halieaceae</taxon>
        <taxon>Seongchinamella</taxon>
    </lineage>
</organism>
<accession>A0A4R5LSQ9</accession>